<accession>A0ABS5I859</accession>
<protein>
    <submittedName>
        <fullName evidence="3">DUF748 domain-containing protein</fullName>
    </submittedName>
</protein>
<keyword evidence="2" id="KW-0472">Membrane</keyword>
<dbReference type="EMBL" id="JAAIKR010000021">
    <property type="protein sequence ID" value="MBR9729505.1"/>
    <property type="molecule type" value="Genomic_DNA"/>
</dbReference>
<feature type="transmembrane region" description="Helical" evidence="2">
    <location>
        <begin position="20"/>
        <end position="43"/>
    </location>
</feature>
<dbReference type="Gene3D" id="3.30.1330.60">
    <property type="entry name" value="OmpA-like domain"/>
    <property type="match status" value="1"/>
</dbReference>
<comment type="caution">
    <text evidence="3">The sequence shown here is derived from an EMBL/GenBank/DDBJ whole genome shotgun (WGS) entry which is preliminary data.</text>
</comment>
<dbReference type="InterPro" id="IPR036737">
    <property type="entry name" value="OmpA-like_sf"/>
</dbReference>
<dbReference type="Proteomes" id="UP000811844">
    <property type="component" value="Unassembled WGS sequence"/>
</dbReference>
<reference evidence="3 4" key="1">
    <citation type="submission" date="2020-02" db="EMBL/GenBank/DDBJ databases">
        <title>Shewanella WXL01 sp. nov., a marine bacterium isolated from green algae in Luhuitou Fringing Reef (Northern South China Sea).</title>
        <authorList>
            <person name="Wang X."/>
        </authorList>
    </citation>
    <scope>NUCLEOTIDE SEQUENCE [LARGE SCALE GENOMIC DNA]</scope>
    <source>
        <strain evidence="3 4">MCCC 1A01895</strain>
    </source>
</reference>
<organism evidence="3 4">
    <name type="scientific">Shewanella intestini</name>
    <dbReference type="NCBI Taxonomy" id="2017544"/>
    <lineage>
        <taxon>Bacteria</taxon>
        <taxon>Pseudomonadati</taxon>
        <taxon>Pseudomonadota</taxon>
        <taxon>Gammaproteobacteria</taxon>
        <taxon>Alteromonadales</taxon>
        <taxon>Shewanellaceae</taxon>
        <taxon>Shewanella</taxon>
    </lineage>
</organism>
<dbReference type="PANTHER" id="PTHR30441">
    <property type="entry name" value="DUF748 DOMAIN-CONTAINING PROTEIN"/>
    <property type="match status" value="1"/>
</dbReference>
<feature type="compositionally biased region" description="Low complexity" evidence="1">
    <location>
        <begin position="399"/>
        <end position="418"/>
    </location>
</feature>
<keyword evidence="4" id="KW-1185">Reference proteome</keyword>
<keyword evidence="2" id="KW-1133">Transmembrane helix</keyword>
<dbReference type="PANTHER" id="PTHR30441:SF8">
    <property type="entry name" value="DUF748 DOMAIN-CONTAINING PROTEIN"/>
    <property type="match status" value="1"/>
</dbReference>
<evidence type="ECO:0000256" key="2">
    <source>
        <dbReference type="SAM" id="Phobius"/>
    </source>
</evidence>
<sequence length="1057" mass="115462">MQPFSTITSFFFTLPKYLRVSCYLAFVYGLFCLTLGLIIPAIAQNQIPKQLSDITGRHVSLDDIRFNPFTFELNLHQFQIDANENSPFIGFKHLYVNLSPWQSITHFAVVVDKIALNTFQADIQQTASDITQPAFNFDDIILSAQAHFKNDKTTTPEPIGKNDQQAIFPVIVNNLSMNNAALTISDAATHSYFSYPDINLTVNHFNTRANLFANKTGNSDHKNPKQDNELSFSLQDANQSQVNIDANVQLQPLAVIGRVNIAHFDLPYYYQLLDQWMKVNLDTGKFDATAQFTFGQTSASSHTQHPSAAIKIANATMALSQVNLTHQQQTIFDLAEFTLADINVDTAQQQINIGQINTHNSHLLTHINKQGVDLATLLTPHLPSSLTTSTDAVQANNSTANHNASTTTPTNNTKANNTQETPQWQVKLGGINLKNYNATVNETVATGKPNQWKLEKIGLTTGAVLSDLSSAIDYQFTMNIQQQGQLTSNGTIDAKQQALNADFALNNFPLTALQAYLAPYINITLNSGEFNTSGDIHVAPQVNNGNIIVQGKTSINNLNIEDNTIKDPLLTWDNMDLSHFKFNLQQNALKIDQISFEKLFSKIVIAKDGGNNISNLVVEKPHTESQAPAPKVASEPLANNAVHAPKANTAQQQTPLSIDINGINIHNSSAFFADNSLTPQFASGIEMLNGSIKHLSTTPETRASVDLSGKIDRYAPMSLKGEVNPLLKQPYVDLSFQFNKVELTSVNPYSGTYAGYYIDKGQLSINLNYKIENNALKGSNHVVIDQLELGKPSNSDLATSLPITLAIALLQDRHGVIDLGVNVDGDMNSPSFSFGSVITNAISNVITKAVTAPFSLLSGLVSADDDMENIAFNAGAKALSEDAHSSLDALSKALLDRPLLKVSLKGSVDKTADSQVLQIQQLNQLLLTQAKMDLTTDISASNLPASGPLIDSLNQLFNAQITDKTVTEISNIIKQDVPEITNEALLTRTHMTMYNLLLSQQIITDDTLGNLAQSRAVSVKNYLVEQGKVDPSRVFLLESRVNFAQDAAKVVIGLDAD</sequence>
<feature type="region of interest" description="Disordered" evidence="1">
    <location>
        <begin position="399"/>
        <end position="420"/>
    </location>
</feature>
<dbReference type="InterPro" id="IPR052894">
    <property type="entry name" value="AsmA-related"/>
</dbReference>
<evidence type="ECO:0000313" key="4">
    <source>
        <dbReference type="Proteomes" id="UP000811844"/>
    </source>
</evidence>
<gene>
    <name evidence="3" type="ORF">G3R48_16155</name>
</gene>
<evidence type="ECO:0000313" key="3">
    <source>
        <dbReference type="EMBL" id="MBR9729505.1"/>
    </source>
</evidence>
<evidence type="ECO:0000256" key="1">
    <source>
        <dbReference type="SAM" id="MobiDB-lite"/>
    </source>
</evidence>
<name>A0ABS5I859_9GAMM</name>
<dbReference type="RefSeq" id="WP_153666234.1">
    <property type="nucleotide sequence ID" value="NZ_JAAIKR010000021.1"/>
</dbReference>
<keyword evidence="2" id="KW-0812">Transmembrane</keyword>
<dbReference type="InterPro" id="IPR008023">
    <property type="entry name" value="DUF748"/>
</dbReference>
<proteinExistence type="predicted"/>
<dbReference type="Pfam" id="PF05359">
    <property type="entry name" value="DUF748"/>
    <property type="match status" value="1"/>
</dbReference>